<dbReference type="OrthoDB" id="1938319at2759"/>
<evidence type="ECO:0000313" key="2">
    <source>
        <dbReference type="Proteomes" id="UP000188268"/>
    </source>
</evidence>
<comment type="caution">
    <text evidence="1">The sequence shown here is derived from an EMBL/GenBank/DDBJ whole genome shotgun (WGS) entry which is preliminary data.</text>
</comment>
<dbReference type="Proteomes" id="UP000188268">
    <property type="component" value="Unassembled WGS sequence"/>
</dbReference>
<keyword evidence="1" id="KW-0808">Transferase</keyword>
<dbReference type="AlphaFoldDB" id="A0A1R3GUN1"/>
<accession>A0A1R3GUN1</accession>
<reference evidence="1 2" key="1">
    <citation type="submission" date="2013-09" db="EMBL/GenBank/DDBJ databases">
        <title>Corchorus capsularis genome sequencing.</title>
        <authorList>
            <person name="Alam M."/>
            <person name="Haque M.S."/>
            <person name="Islam M.S."/>
            <person name="Emdad E.M."/>
            <person name="Islam M.M."/>
            <person name="Ahmed B."/>
            <person name="Halim A."/>
            <person name="Hossen Q.M.M."/>
            <person name="Hossain M.Z."/>
            <person name="Ahmed R."/>
            <person name="Khan M.M."/>
            <person name="Islam R."/>
            <person name="Rashid M.M."/>
            <person name="Khan S.A."/>
            <person name="Rahman M.S."/>
            <person name="Alam M."/>
        </authorList>
    </citation>
    <scope>NUCLEOTIDE SEQUENCE [LARGE SCALE GENOMIC DNA]</scope>
    <source>
        <strain evidence="2">cv. CVL-1</strain>
        <tissue evidence="1">Whole seedling</tissue>
    </source>
</reference>
<feature type="non-terminal residue" evidence="1">
    <location>
        <position position="92"/>
    </location>
</feature>
<name>A0A1R3GUN1_COCAP</name>
<dbReference type="Gene3D" id="3.30.200.20">
    <property type="entry name" value="Phosphorylase Kinase, domain 1"/>
    <property type="match status" value="1"/>
</dbReference>
<dbReference type="GO" id="GO:0016301">
    <property type="term" value="F:kinase activity"/>
    <property type="evidence" value="ECO:0007669"/>
    <property type="project" value="UniProtKB-KW"/>
</dbReference>
<organism evidence="1 2">
    <name type="scientific">Corchorus capsularis</name>
    <name type="common">Jute</name>
    <dbReference type="NCBI Taxonomy" id="210143"/>
    <lineage>
        <taxon>Eukaryota</taxon>
        <taxon>Viridiplantae</taxon>
        <taxon>Streptophyta</taxon>
        <taxon>Embryophyta</taxon>
        <taxon>Tracheophyta</taxon>
        <taxon>Spermatophyta</taxon>
        <taxon>Magnoliopsida</taxon>
        <taxon>eudicotyledons</taxon>
        <taxon>Gunneridae</taxon>
        <taxon>Pentapetalae</taxon>
        <taxon>rosids</taxon>
        <taxon>malvids</taxon>
        <taxon>Malvales</taxon>
        <taxon>Malvaceae</taxon>
        <taxon>Grewioideae</taxon>
        <taxon>Apeibeae</taxon>
        <taxon>Corchorus</taxon>
    </lineage>
</organism>
<keyword evidence="1" id="KW-0418">Kinase</keyword>
<dbReference type="EMBL" id="AWWV01013392">
    <property type="protein sequence ID" value="OMO61793.1"/>
    <property type="molecule type" value="Genomic_DNA"/>
</dbReference>
<keyword evidence="2" id="KW-1185">Reference proteome</keyword>
<protein>
    <submittedName>
        <fullName evidence="1">Protein kinase-like protein</fullName>
    </submittedName>
</protein>
<dbReference type="Gramene" id="OMO61793">
    <property type="protein sequence ID" value="OMO61793"/>
    <property type="gene ID" value="CCACVL1_23254"/>
</dbReference>
<gene>
    <name evidence="1" type="ORF">CCACVL1_23254</name>
</gene>
<evidence type="ECO:0000313" key="1">
    <source>
        <dbReference type="EMBL" id="OMO61793.1"/>
    </source>
</evidence>
<sequence>MAELEARKLKCPNTLGILVEGYVPFCCCIIDKIFSRSEAADSQDKANSPIKSSNEKNYITENIYSAKLINSATDCFSPENLLGKGGFGPVFK</sequence>
<proteinExistence type="predicted"/>